<evidence type="ECO:0000259" key="12">
    <source>
        <dbReference type="Pfam" id="PF20260"/>
    </source>
</evidence>
<evidence type="ECO:0000256" key="9">
    <source>
        <dbReference type="ARBA" id="ARBA00025699"/>
    </source>
</evidence>
<comment type="subcellular location">
    <subcellularLocation>
        <location evidence="1">Cytoplasm</location>
    </subcellularLocation>
</comment>
<accession>A0A381XUF1</accession>
<dbReference type="AlphaFoldDB" id="A0A381XUF1"/>
<feature type="non-terminal residue" evidence="13">
    <location>
        <position position="109"/>
    </location>
</feature>
<dbReference type="InterPro" id="IPR046886">
    <property type="entry name" value="RsmE_MTase_dom"/>
</dbReference>
<protein>
    <recommendedName>
        <fullName evidence="3">16S rRNA (uracil(1498)-N(3))-methyltransferase</fullName>
        <ecNumber evidence="3">2.1.1.193</ecNumber>
    </recommendedName>
</protein>
<dbReference type="GO" id="GO:0005737">
    <property type="term" value="C:cytoplasm"/>
    <property type="evidence" value="ECO:0007669"/>
    <property type="project" value="UniProtKB-SubCell"/>
</dbReference>
<dbReference type="PANTHER" id="PTHR30027">
    <property type="entry name" value="RIBOSOMAL RNA SMALL SUBUNIT METHYLTRANSFERASE E"/>
    <property type="match status" value="1"/>
</dbReference>
<name>A0A381XUF1_9ZZZZ</name>
<dbReference type="EMBL" id="UINC01016340">
    <property type="protein sequence ID" value="SVA68102.1"/>
    <property type="molecule type" value="Genomic_DNA"/>
</dbReference>
<comment type="function">
    <text evidence="9">Specifically methylates the N3 position of the uracil ring of uridine 1498 (m3U1498) in 16S rRNA. Acts on the fully assembled 30S ribosomal subunit.</text>
</comment>
<evidence type="ECO:0000256" key="4">
    <source>
        <dbReference type="ARBA" id="ARBA00022490"/>
    </source>
</evidence>
<keyword evidence="5" id="KW-0698">rRNA processing</keyword>
<keyword evidence="4" id="KW-0963">Cytoplasm</keyword>
<dbReference type="InterPro" id="IPR015947">
    <property type="entry name" value="PUA-like_sf"/>
</dbReference>
<keyword evidence="8" id="KW-0949">S-adenosyl-L-methionine</keyword>
<evidence type="ECO:0000313" key="13">
    <source>
        <dbReference type="EMBL" id="SVA68102.1"/>
    </source>
</evidence>
<dbReference type="GO" id="GO:0070475">
    <property type="term" value="P:rRNA base methylation"/>
    <property type="evidence" value="ECO:0007669"/>
    <property type="project" value="TreeGrafter"/>
</dbReference>
<comment type="catalytic activity">
    <reaction evidence="10">
        <text>uridine(1498) in 16S rRNA + S-adenosyl-L-methionine = N(3)-methyluridine(1498) in 16S rRNA + S-adenosyl-L-homocysteine + H(+)</text>
        <dbReference type="Rhea" id="RHEA:42920"/>
        <dbReference type="Rhea" id="RHEA-COMP:10283"/>
        <dbReference type="Rhea" id="RHEA-COMP:10284"/>
        <dbReference type="ChEBI" id="CHEBI:15378"/>
        <dbReference type="ChEBI" id="CHEBI:57856"/>
        <dbReference type="ChEBI" id="CHEBI:59789"/>
        <dbReference type="ChEBI" id="CHEBI:65315"/>
        <dbReference type="ChEBI" id="CHEBI:74502"/>
        <dbReference type="EC" id="2.1.1.193"/>
    </reaction>
</comment>
<evidence type="ECO:0000256" key="3">
    <source>
        <dbReference type="ARBA" id="ARBA00012328"/>
    </source>
</evidence>
<dbReference type="InterPro" id="IPR046887">
    <property type="entry name" value="RsmE_PUA-like"/>
</dbReference>
<dbReference type="GO" id="GO:0070042">
    <property type="term" value="F:rRNA (uridine-N3-)-methyltransferase activity"/>
    <property type="evidence" value="ECO:0007669"/>
    <property type="project" value="TreeGrafter"/>
</dbReference>
<dbReference type="InterPro" id="IPR029028">
    <property type="entry name" value="Alpha/beta_knot_MTases"/>
</dbReference>
<dbReference type="Gene3D" id="2.40.240.20">
    <property type="entry name" value="Hypothetical PUA domain-like, domain 1"/>
    <property type="match status" value="1"/>
</dbReference>
<evidence type="ECO:0000256" key="8">
    <source>
        <dbReference type="ARBA" id="ARBA00022691"/>
    </source>
</evidence>
<dbReference type="EC" id="2.1.1.193" evidence="3"/>
<feature type="domain" description="Ribosomal RNA small subunit methyltransferase E PUA-like" evidence="12">
    <location>
        <begin position="21"/>
        <end position="66"/>
    </location>
</feature>
<comment type="similarity">
    <text evidence="2">Belongs to the RNA methyltransferase RsmE family.</text>
</comment>
<dbReference type="InterPro" id="IPR006700">
    <property type="entry name" value="RsmE"/>
</dbReference>
<evidence type="ECO:0000256" key="2">
    <source>
        <dbReference type="ARBA" id="ARBA00005528"/>
    </source>
</evidence>
<gene>
    <name evidence="13" type="ORF">METZ01_LOCUS120956</name>
</gene>
<dbReference type="NCBIfam" id="TIGR00046">
    <property type="entry name" value="RsmE family RNA methyltransferase"/>
    <property type="match status" value="1"/>
</dbReference>
<dbReference type="Pfam" id="PF04452">
    <property type="entry name" value="Methyltrans_RNA"/>
    <property type="match status" value="1"/>
</dbReference>
<feature type="domain" description="Ribosomal RNA small subunit methyltransferase E methyltransferase" evidence="11">
    <location>
        <begin position="74"/>
        <end position="109"/>
    </location>
</feature>
<evidence type="ECO:0000259" key="11">
    <source>
        <dbReference type="Pfam" id="PF04452"/>
    </source>
</evidence>
<dbReference type="PANTHER" id="PTHR30027:SF3">
    <property type="entry name" value="16S RRNA (URACIL(1498)-N(3))-METHYLTRANSFERASE"/>
    <property type="match status" value="1"/>
</dbReference>
<evidence type="ECO:0000256" key="6">
    <source>
        <dbReference type="ARBA" id="ARBA00022603"/>
    </source>
</evidence>
<evidence type="ECO:0000256" key="10">
    <source>
        <dbReference type="ARBA" id="ARBA00047944"/>
    </source>
</evidence>
<reference evidence="13" key="1">
    <citation type="submission" date="2018-05" db="EMBL/GenBank/DDBJ databases">
        <authorList>
            <person name="Lanie J.A."/>
            <person name="Ng W.-L."/>
            <person name="Kazmierczak K.M."/>
            <person name="Andrzejewski T.M."/>
            <person name="Davidsen T.M."/>
            <person name="Wayne K.J."/>
            <person name="Tettelin H."/>
            <person name="Glass J.I."/>
            <person name="Rusch D."/>
            <person name="Podicherti R."/>
            <person name="Tsui H.-C.T."/>
            <person name="Winkler M.E."/>
        </authorList>
    </citation>
    <scope>NUCLEOTIDE SEQUENCE</scope>
</reference>
<dbReference type="SUPFAM" id="SSF75217">
    <property type="entry name" value="alpha/beta knot"/>
    <property type="match status" value="1"/>
</dbReference>
<keyword evidence="7" id="KW-0808">Transferase</keyword>
<evidence type="ECO:0000256" key="1">
    <source>
        <dbReference type="ARBA" id="ARBA00004496"/>
    </source>
</evidence>
<dbReference type="Pfam" id="PF20260">
    <property type="entry name" value="PUA_4"/>
    <property type="match status" value="1"/>
</dbReference>
<keyword evidence="6" id="KW-0489">Methyltransferase</keyword>
<organism evidence="13">
    <name type="scientific">marine metagenome</name>
    <dbReference type="NCBI Taxonomy" id="408172"/>
    <lineage>
        <taxon>unclassified sequences</taxon>
        <taxon>metagenomes</taxon>
        <taxon>ecological metagenomes</taxon>
    </lineage>
</organism>
<dbReference type="InterPro" id="IPR029026">
    <property type="entry name" value="tRNA_m1G_MTases_N"/>
</dbReference>
<dbReference type="SUPFAM" id="SSF88697">
    <property type="entry name" value="PUA domain-like"/>
    <property type="match status" value="1"/>
</dbReference>
<proteinExistence type="inferred from homology"/>
<evidence type="ECO:0000256" key="7">
    <source>
        <dbReference type="ARBA" id="ARBA00022679"/>
    </source>
</evidence>
<evidence type="ECO:0000256" key="5">
    <source>
        <dbReference type="ARBA" id="ARBA00022552"/>
    </source>
</evidence>
<sequence>MRVPRVFIDQKVVSGESIFLSTDKAHHILHVLRLHAGDQIKLFNNSGFEFTAKIIEAKKKAIQVEVGESSQCENESPLEIALYLGVSRGPHMDFSIQKAVELGVKVIIP</sequence>
<dbReference type="Gene3D" id="3.40.1280.10">
    <property type="match status" value="1"/>
</dbReference>